<evidence type="ECO:0000313" key="2">
    <source>
        <dbReference type="EMBL" id="ARU59890.1"/>
    </source>
</evidence>
<proteinExistence type="predicted"/>
<evidence type="ECO:0000259" key="1">
    <source>
        <dbReference type="Pfam" id="PF01636"/>
    </source>
</evidence>
<dbReference type="Pfam" id="PF01636">
    <property type="entry name" value="APH"/>
    <property type="match status" value="1"/>
</dbReference>
<dbReference type="OrthoDB" id="2380134at2"/>
<dbReference type="KEGG" id="tum:CBW65_01565"/>
<organism evidence="2 3">
    <name type="scientific">Tumebacillus avium</name>
    <dbReference type="NCBI Taxonomy" id="1903704"/>
    <lineage>
        <taxon>Bacteria</taxon>
        <taxon>Bacillati</taxon>
        <taxon>Bacillota</taxon>
        <taxon>Bacilli</taxon>
        <taxon>Bacillales</taxon>
        <taxon>Alicyclobacillaceae</taxon>
        <taxon>Tumebacillus</taxon>
    </lineage>
</organism>
<dbReference type="InterPro" id="IPR002575">
    <property type="entry name" value="Aminoglycoside_PTrfase"/>
</dbReference>
<dbReference type="EMBL" id="CP021434">
    <property type="protein sequence ID" value="ARU59890.1"/>
    <property type="molecule type" value="Genomic_DNA"/>
</dbReference>
<sequence length="317" mass="36030">MDRLQALIQEKGWELLTREQVQGGFTGSLFRLRLRDETGGELRAVYKQFAPGRSGELSFYERVVPLLPHGVPKLYGIVPEVGILIEEAGTALKPLFQKSGPAAKRELLAEVVTLLADLHASLAGASREWEAAGVVSPYPFHSSIDFAQDAFRELEAQKGRLPGVDEGLIAELREIEAFFYPRYPEYVAGQQTFTHGDPHMENILLDDGRIRLIDWEYASLAVPQRDLSILLQDVLDDELHVFALTAFRRELQQRGWAVTADFDRAFTACMLDNTLMMLGFELWKYRNGHLSQAEIEQILLHKTSWIRRAYLELKKEC</sequence>
<keyword evidence="3" id="KW-1185">Reference proteome</keyword>
<reference evidence="3" key="1">
    <citation type="submission" date="2017-05" db="EMBL/GenBank/DDBJ databases">
        <authorList>
            <person name="Sung H."/>
        </authorList>
    </citation>
    <scope>NUCLEOTIDE SEQUENCE [LARGE SCALE GENOMIC DNA]</scope>
    <source>
        <strain evidence="3">AR23208</strain>
    </source>
</reference>
<dbReference type="Proteomes" id="UP000195437">
    <property type="component" value="Chromosome"/>
</dbReference>
<name>A0A1Y0IHW7_9BACL</name>
<evidence type="ECO:0000313" key="3">
    <source>
        <dbReference type="Proteomes" id="UP000195437"/>
    </source>
</evidence>
<dbReference type="AlphaFoldDB" id="A0A1Y0IHW7"/>
<gene>
    <name evidence="2" type="ORF">CBW65_01565</name>
</gene>
<dbReference type="Gene3D" id="3.90.1200.10">
    <property type="match status" value="1"/>
</dbReference>
<dbReference type="InterPro" id="IPR011009">
    <property type="entry name" value="Kinase-like_dom_sf"/>
</dbReference>
<dbReference type="RefSeq" id="WP_087455277.1">
    <property type="nucleotide sequence ID" value="NZ_CP021434.1"/>
</dbReference>
<dbReference type="SUPFAM" id="SSF56112">
    <property type="entry name" value="Protein kinase-like (PK-like)"/>
    <property type="match status" value="1"/>
</dbReference>
<feature type="domain" description="Aminoglycoside phosphotransferase" evidence="1">
    <location>
        <begin position="88"/>
        <end position="260"/>
    </location>
</feature>
<accession>A0A1Y0IHW7</accession>
<protein>
    <recommendedName>
        <fullName evidence="1">Aminoglycoside phosphotransferase domain-containing protein</fullName>
    </recommendedName>
</protein>